<proteinExistence type="predicted"/>
<dbReference type="EMBL" id="JADWDJ010000008">
    <property type="protein sequence ID" value="KAG5277238.1"/>
    <property type="molecule type" value="Genomic_DNA"/>
</dbReference>
<reference evidence="2" key="1">
    <citation type="submission" date="2020-10" db="EMBL/GenBank/DDBJ databases">
        <title>Chromosome-scale genome assembly of the Allis shad, Alosa alosa.</title>
        <authorList>
            <person name="Margot Z."/>
            <person name="Christophe K."/>
            <person name="Cabau C."/>
            <person name="Louis A."/>
            <person name="Berthelot C."/>
            <person name="Parey E."/>
            <person name="Roest Crollius H."/>
            <person name="Montfort J."/>
            <person name="Robinson-Rechavi M."/>
            <person name="Bucao C."/>
            <person name="Bouchez O."/>
            <person name="Gislard M."/>
            <person name="Lluch J."/>
            <person name="Milhes M."/>
            <person name="Lampietro C."/>
            <person name="Lopez Roques C."/>
            <person name="Donnadieu C."/>
            <person name="Braasch I."/>
            <person name="Desvignes T."/>
            <person name="Postlethwait J."/>
            <person name="Bobe J."/>
            <person name="Guiguen Y."/>
        </authorList>
    </citation>
    <scope>NUCLEOTIDE SEQUENCE</scope>
    <source>
        <strain evidence="2">M-15738</strain>
        <tissue evidence="2">Blood</tissue>
    </source>
</reference>
<name>A0AAV6GPY7_9TELE</name>
<dbReference type="PANTHER" id="PTHR16524:SF2">
    <property type="entry name" value="CELL DEATH REGULATOR AVEN"/>
    <property type="match status" value="1"/>
</dbReference>
<sequence length="330" mass="35712">MEGGGRPHRGRGSGGRRGGGGGSDSGFSGEHRGGRGRGSHHRGRGKRDHYRGRGRGTHAADFFGSRGQDVNDNADFEDEGRSVFSRRKLESNWDRYEASELEEQNKDVPVQRGTDYHALLGSAGDSFSQFRFSEEKDWEVDSLAAHQMAGVFVDLALLAQSLQELPLHQRLSLESELVQAATPAELPAVTMVSKPDTNKLGGVGFKATTPVPKSLVSGTGMSSPAKKTPVSTEAQISSSKLEARTEEADEELDLLLGLQKPVTELSLSESQPNNTAEEATPVGDQKAAKKKETVEVVDRLKEEETAPQLVAGKQEVSEEDLEDWLDSMIS</sequence>
<dbReference type="AlphaFoldDB" id="A0AAV6GPY7"/>
<dbReference type="GO" id="GO:0010972">
    <property type="term" value="P:negative regulation of G2/M transition of mitotic cell cycle"/>
    <property type="evidence" value="ECO:0007669"/>
    <property type="project" value="TreeGrafter"/>
</dbReference>
<keyword evidence="3" id="KW-1185">Reference proteome</keyword>
<evidence type="ECO:0000313" key="2">
    <source>
        <dbReference type="EMBL" id="KAG5277238.1"/>
    </source>
</evidence>
<protein>
    <recommendedName>
        <fullName evidence="4">Cell death regulator Aven</fullName>
    </recommendedName>
</protein>
<gene>
    <name evidence="2" type="ORF">AALO_G00115270</name>
</gene>
<feature type="compositionally biased region" description="Gly residues" evidence="1">
    <location>
        <begin position="12"/>
        <end position="24"/>
    </location>
</feature>
<comment type="caution">
    <text evidence="2">The sequence shown here is derived from an EMBL/GenBank/DDBJ whole genome shotgun (WGS) entry which is preliminary data.</text>
</comment>
<feature type="region of interest" description="Disordered" evidence="1">
    <location>
        <begin position="1"/>
        <end position="81"/>
    </location>
</feature>
<organism evidence="2 3">
    <name type="scientific">Alosa alosa</name>
    <name type="common">allis shad</name>
    <dbReference type="NCBI Taxonomy" id="278164"/>
    <lineage>
        <taxon>Eukaryota</taxon>
        <taxon>Metazoa</taxon>
        <taxon>Chordata</taxon>
        <taxon>Craniata</taxon>
        <taxon>Vertebrata</taxon>
        <taxon>Euteleostomi</taxon>
        <taxon>Actinopterygii</taxon>
        <taxon>Neopterygii</taxon>
        <taxon>Teleostei</taxon>
        <taxon>Clupei</taxon>
        <taxon>Clupeiformes</taxon>
        <taxon>Clupeoidei</taxon>
        <taxon>Clupeidae</taxon>
        <taxon>Alosa</taxon>
    </lineage>
</organism>
<accession>A0AAV6GPY7</accession>
<dbReference type="InterPro" id="IPR026187">
    <property type="entry name" value="Aven"/>
</dbReference>
<evidence type="ECO:0000256" key="1">
    <source>
        <dbReference type="SAM" id="MobiDB-lite"/>
    </source>
</evidence>
<feature type="region of interest" description="Disordered" evidence="1">
    <location>
        <begin position="264"/>
        <end position="330"/>
    </location>
</feature>
<evidence type="ECO:0000313" key="3">
    <source>
        <dbReference type="Proteomes" id="UP000823561"/>
    </source>
</evidence>
<feature type="compositionally biased region" description="Basic and acidic residues" evidence="1">
    <location>
        <begin position="286"/>
        <end position="304"/>
    </location>
</feature>
<feature type="compositionally biased region" description="Basic residues" evidence="1">
    <location>
        <begin position="34"/>
        <end position="56"/>
    </location>
</feature>
<feature type="compositionally biased region" description="Polar residues" evidence="1">
    <location>
        <begin position="265"/>
        <end position="277"/>
    </location>
</feature>
<dbReference type="Proteomes" id="UP000823561">
    <property type="component" value="Chromosome 8"/>
</dbReference>
<dbReference type="PANTHER" id="PTHR16524">
    <property type="entry name" value="CELL DEATH REGULATOR AVEN"/>
    <property type="match status" value="1"/>
</dbReference>
<feature type="region of interest" description="Disordered" evidence="1">
    <location>
        <begin position="215"/>
        <end position="245"/>
    </location>
</feature>
<feature type="compositionally biased region" description="Acidic residues" evidence="1">
    <location>
        <begin position="317"/>
        <end position="330"/>
    </location>
</feature>
<feature type="compositionally biased region" description="Basic residues" evidence="1">
    <location>
        <begin position="1"/>
        <end position="11"/>
    </location>
</feature>
<evidence type="ECO:0008006" key="4">
    <source>
        <dbReference type="Google" id="ProtNLM"/>
    </source>
</evidence>
<feature type="compositionally biased region" description="Polar residues" evidence="1">
    <location>
        <begin position="229"/>
        <end position="240"/>
    </location>
</feature>